<reference evidence="1 2" key="1">
    <citation type="journal article" date="2019" name="Nat. Ecol. Evol.">
        <title>Megaphylogeny resolves global patterns of mushroom evolution.</title>
        <authorList>
            <person name="Varga T."/>
            <person name="Krizsan K."/>
            <person name="Foldi C."/>
            <person name="Dima B."/>
            <person name="Sanchez-Garcia M."/>
            <person name="Sanchez-Ramirez S."/>
            <person name="Szollosi G.J."/>
            <person name="Szarkandi J.G."/>
            <person name="Papp V."/>
            <person name="Albert L."/>
            <person name="Andreopoulos W."/>
            <person name="Angelini C."/>
            <person name="Antonin V."/>
            <person name="Barry K.W."/>
            <person name="Bougher N.L."/>
            <person name="Buchanan P."/>
            <person name="Buyck B."/>
            <person name="Bense V."/>
            <person name="Catcheside P."/>
            <person name="Chovatia M."/>
            <person name="Cooper J."/>
            <person name="Damon W."/>
            <person name="Desjardin D."/>
            <person name="Finy P."/>
            <person name="Geml J."/>
            <person name="Haridas S."/>
            <person name="Hughes K."/>
            <person name="Justo A."/>
            <person name="Karasinski D."/>
            <person name="Kautmanova I."/>
            <person name="Kiss B."/>
            <person name="Kocsube S."/>
            <person name="Kotiranta H."/>
            <person name="LaButti K.M."/>
            <person name="Lechner B.E."/>
            <person name="Liimatainen K."/>
            <person name="Lipzen A."/>
            <person name="Lukacs Z."/>
            <person name="Mihaltcheva S."/>
            <person name="Morgado L.N."/>
            <person name="Niskanen T."/>
            <person name="Noordeloos M.E."/>
            <person name="Ohm R.A."/>
            <person name="Ortiz-Santana B."/>
            <person name="Ovrebo C."/>
            <person name="Racz N."/>
            <person name="Riley R."/>
            <person name="Savchenko A."/>
            <person name="Shiryaev A."/>
            <person name="Soop K."/>
            <person name="Spirin V."/>
            <person name="Szebenyi C."/>
            <person name="Tomsovsky M."/>
            <person name="Tulloss R.E."/>
            <person name="Uehling J."/>
            <person name="Grigoriev I.V."/>
            <person name="Vagvolgyi C."/>
            <person name="Papp T."/>
            <person name="Martin F.M."/>
            <person name="Miettinen O."/>
            <person name="Hibbett D.S."/>
            <person name="Nagy L.G."/>
        </authorList>
    </citation>
    <scope>NUCLEOTIDE SEQUENCE [LARGE SCALE GENOMIC DNA]</scope>
    <source>
        <strain evidence="1 2">NL-1719</strain>
    </source>
</reference>
<dbReference type="Proteomes" id="UP000308600">
    <property type="component" value="Unassembled WGS sequence"/>
</dbReference>
<keyword evidence="2" id="KW-1185">Reference proteome</keyword>
<accession>A0ACD3AXA9</accession>
<protein>
    <submittedName>
        <fullName evidence="1">Uncharacterized protein</fullName>
    </submittedName>
</protein>
<evidence type="ECO:0000313" key="1">
    <source>
        <dbReference type="EMBL" id="TFK70329.1"/>
    </source>
</evidence>
<sequence>MSLLTPSESHAFQSFLSSMDPFSDAVAPEWSMYAHDAEDVEIPHLQGKEALAKATKDLMSLDGDRWSSYGANGLHQHPQMQHQYHQHPQQQQVHQHHPRQASYHHDVFPFLTNKSHVQSHHQHAPHLHPIAISPINALTPSSSGSSPPNTSIASSSTPSTSTTFTFPTPSPNSHSHGFPPVTPQSATAPPLHSRSPSSSIQSLDRHGQVPNPVSPTSATNRSRLSPQHAYTIAPSGSSASGVSTRHLRHHSTSAQIHQPSTAAGKSMPQNQAVSQQPQKPALLSPSQKKANHIQSEQKRRANIRRGYEALCDTVPALREAIRVEEEEMEQQAAVEGKSSGGAKRRSRKKVEVDGEKVDGRAGPRSENVVLSKTIDYITDLLNERSMLLARYNHACSSLPPGHHATQPLPESISDPTGVVFWEREWKGGEPREGEEGDDMQDDGVEEGSS</sequence>
<name>A0ACD3AXA9_9AGAR</name>
<evidence type="ECO:0000313" key="2">
    <source>
        <dbReference type="Proteomes" id="UP000308600"/>
    </source>
</evidence>
<gene>
    <name evidence="1" type="ORF">BDN72DRAFT_896572</name>
</gene>
<proteinExistence type="predicted"/>
<organism evidence="1 2">
    <name type="scientific">Pluteus cervinus</name>
    <dbReference type="NCBI Taxonomy" id="181527"/>
    <lineage>
        <taxon>Eukaryota</taxon>
        <taxon>Fungi</taxon>
        <taxon>Dikarya</taxon>
        <taxon>Basidiomycota</taxon>
        <taxon>Agaricomycotina</taxon>
        <taxon>Agaricomycetes</taxon>
        <taxon>Agaricomycetidae</taxon>
        <taxon>Agaricales</taxon>
        <taxon>Pluteineae</taxon>
        <taxon>Pluteaceae</taxon>
        <taxon>Pluteus</taxon>
    </lineage>
</organism>
<dbReference type="EMBL" id="ML208315">
    <property type="protein sequence ID" value="TFK70329.1"/>
    <property type="molecule type" value="Genomic_DNA"/>
</dbReference>